<feature type="domain" description="C2H2-type" evidence="12">
    <location>
        <begin position="161"/>
        <end position="189"/>
    </location>
</feature>
<organism evidence="13 14">
    <name type="scientific">Operophtera brumata</name>
    <name type="common">Winter moth</name>
    <name type="synonym">Phalaena brumata</name>
    <dbReference type="NCBI Taxonomy" id="104452"/>
    <lineage>
        <taxon>Eukaryota</taxon>
        <taxon>Metazoa</taxon>
        <taxon>Ecdysozoa</taxon>
        <taxon>Arthropoda</taxon>
        <taxon>Hexapoda</taxon>
        <taxon>Insecta</taxon>
        <taxon>Pterygota</taxon>
        <taxon>Neoptera</taxon>
        <taxon>Endopterygota</taxon>
        <taxon>Lepidoptera</taxon>
        <taxon>Glossata</taxon>
        <taxon>Ditrysia</taxon>
        <taxon>Geometroidea</taxon>
        <taxon>Geometridae</taxon>
        <taxon>Larentiinae</taxon>
        <taxon>Operophtera</taxon>
    </lineage>
</organism>
<protein>
    <recommendedName>
        <fullName evidence="12">C2H2-type domain-containing protein</fullName>
    </recommendedName>
</protein>
<dbReference type="PROSITE" id="PS00028">
    <property type="entry name" value="ZINC_FINGER_C2H2_1"/>
    <property type="match status" value="6"/>
</dbReference>
<comment type="similarity">
    <text evidence="2">Belongs to the krueppel C2H2-type zinc-finger protein family.</text>
</comment>
<dbReference type="PANTHER" id="PTHR24394:SF29">
    <property type="entry name" value="MYONEURIN"/>
    <property type="match status" value="1"/>
</dbReference>
<dbReference type="Gene3D" id="3.30.160.60">
    <property type="entry name" value="Classic Zinc Finger"/>
    <property type="match status" value="5"/>
</dbReference>
<evidence type="ECO:0000313" key="14">
    <source>
        <dbReference type="Proteomes" id="UP000037510"/>
    </source>
</evidence>
<keyword evidence="9" id="KW-0804">Transcription</keyword>
<keyword evidence="14" id="KW-1185">Reference proteome</keyword>
<dbReference type="SUPFAM" id="SSF57667">
    <property type="entry name" value="beta-beta-alpha zinc fingers"/>
    <property type="match status" value="3"/>
</dbReference>
<dbReference type="Pfam" id="PF00096">
    <property type="entry name" value="zf-C2H2"/>
    <property type="match status" value="3"/>
</dbReference>
<keyword evidence="3" id="KW-0479">Metal-binding</keyword>
<dbReference type="GO" id="GO:0005634">
    <property type="term" value="C:nucleus"/>
    <property type="evidence" value="ECO:0007669"/>
    <property type="project" value="UniProtKB-SubCell"/>
</dbReference>
<evidence type="ECO:0000256" key="6">
    <source>
        <dbReference type="ARBA" id="ARBA00022833"/>
    </source>
</evidence>
<accession>A0A0L7KW31</accession>
<evidence type="ECO:0000259" key="12">
    <source>
        <dbReference type="PROSITE" id="PS50157"/>
    </source>
</evidence>
<evidence type="ECO:0000313" key="13">
    <source>
        <dbReference type="EMBL" id="KOB67443.1"/>
    </source>
</evidence>
<dbReference type="PROSITE" id="PS50157">
    <property type="entry name" value="ZINC_FINGER_C2H2_2"/>
    <property type="match status" value="4"/>
</dbReference>
<evidence type="ECO:0000256" key="2">
    <source>
        <dbReference type="ARBA" id="ARBA00006991"/>
    </source>
</evidence>
<dbReference type="GO" id="GO:0000981">
    <property type="term" value="F:DNA-binding transcription factor activity, RNA polymerase II-specific"/>
    <property type="evidence" value="ECO:0007669"/>
    <property type="project" value="TreeGrafter"/>
</dbReference>
<dbReference type="AlphaFoldDB" id="A0A0L7KW31"/>
<keyword evidence="4" id="KW-0677">Repeat</keyword>
<dbReference type="FunFam" id="3.30.160.60:FF:000045">
    <property type="entry name" value="ZFP69 zinc finger protein B"/>
    <property type="match status" value="1"/>
</dbReference>
<dbReference type="FunFam" id="3.30.160.60:FF:000145">
    <property type="entry name" value="Zinc finger protein 574"/>
    <property type="match status" value="1"/>
</dbReference>
<comment type="subcellular location">
    <subcellularLocation>
        <location evidence="1">Nucleus</location>
    </subcellularLocation>
</comment>
<dbReference type="STRING" id="104452.A0A0L7KW31"/>
<evidence type="ECO:0000256" key="8">
    <source>
        <dbReference type="ARBA" id="ARBA00023125"/>
    </source>
</evidence>
<dbReference type="GO" id="GO:0003677">
    <property type="term" value="F:DNA binding"/>
    <property type="evidence" value="ECO:0007669"/>
    <property type="project" value="UniProtKB-KW"/>
</dbReference>
<evidence type="ECO:0000256" key="10">
    <source>
        <dbReference type="ARBA" id="ARBA00023242"/>
    </source>
</evidence>
<dbReference type="PANTHER" id="PTHR24394">
    <property type="entry name" value="ZINC FINGER PROTEIN"/>
    <property type="match status" value="1"/>
</dbReference>
<keyword evidence="6" id="KW-0862">Zinc</keyword>
<feature type="domain" description="C2H2-type" evidence="12">
    <location>
        <begin position="292"/>
        <end position="319"/>
    </location>
</feature>
<dbReference type="FunFam" id="3.30.160.60:FF:002737">
    <property type="entry name" value="AGAP008430-PA"/>
    <property type="match status" value="1"/>
</dbReference>
<name>A0A0L7KW31_OPEBR</name>
<evidence type="ECO:0000256" key="5">
    <source>
        <dbReference type="ARBA" id="ARBA00022771"/>
    </source>
</evidence>
<evidence type="ECO:0000256" key="9">
    <source>
        <dbReference type="ARBA" id="ARBA00023163"/>
    </source>
</evidence>
<proteinExistence type="inferred from homology"/>
<dbReference type="EMBL" id="JTDY01005035">
    <property type="protein sequence ID" value="KOB67443.1"/>
    <property type="molecule type" value="Genomic_DNA"/>
</dbReference>
<sequence length="373" mass="43022">MLSTGCVPSVDLFATKLSKVIPYYVSQFLEEQDVLLMVAFSQCWDFKIAWRGRPRKTESRPPKDRRTKNTGGVHVEDINLDEYVTVVKLTNAAFQCNLCFKGFIDANAWKHHVGKHDPSAGDIECPVCKFRFPTKRALQKHATNHEKKYACKSCPYHPSSFICSVCGYSFVSQLGLTMHKTMMHKDVSETAKAESSEESGPYCQECDVKFVSMEAYKRHMVTSCSEEIPNAREYWTHFRRVHPDKNYPIQKNYVCDVCGKSFRYKCGQCGKSFYNRTNLTMHARTHSDSRPYPCNVCFKAFKCKGALDRHYRSHTGVKPYECEVCGKTFGQSNSRKLHVRTVHLKQPAPYVSRTRVDKRKLHKEQTHIFLYPS</sequence>
<dbReference type="Pfam" id="PF13912">
    <property type="entry name" value="zf-C2H2_6"/>
    <property type="match status" value="1"/>
</dbReference>
<dbReference type="SMART" id="SM00355">
    <property type="entry name" value="ZnF_C2H2"/>
    <property type="match status" value="7"/>
</dbReference>
<evidence type="ECO:0000256" key="1">
    <source>
        <dbReference type="ARBA" id="ARBA00004123"/>
    </source>
</evidence>
<keyword evidence="10" id="KW-0539">Nucleus</keyword>
<evidence type="ECO:0000256" key="3">
    <source>
        <dbReference type="ARBA" id="ARBA00022723"/>
    </source>
</evidence>
<keyword evidence="5 11" id="KW-0863">Zinc-finger</keyword>
<evidence type="ECO:0000256" key="11">
    <source>
        <dbReference type="PROSITE-ProRule" id="PRU00042"/>
    </source>
</evidence>
<reference evidence="13 14" key="1">
    <citation type="journal article" date="2015" name="Genome Biol. Evol.">
        <title>The genome of winter moth (Operophtera brumata) provides a genomic perspective on sexual dimorphism and phenology.</title>
        <authorList>
            <person name="Derks M.F."/>
            <person name="Smit S."/>
            <person name="Salis L."/>
            <person name="Schijlen E."/>
            <person name="Bossers A."/>
            <person name="Mateman C."/>
            <person name="Pijl A.S."/>
            <person name="de Ridder D."/>
            <person name="Groenen M.A."/>
            <person name="Visser M.E."/>
            <person name="Megens H.J."/>
        </authorList>
    </citation>
    <scope>NUCLEOTIDE SEQUENCE [LARGE SCALE GENOMIC DNA]</scope>
    <source>
        <strain evidence="13">WM2013NL</strain>
        <tissue evidence="13">Head and thorax</tissue>
    </source>
</reference>
<evidence type="ECO:0000256" key="4">
    <source>
        <dbReference type="ARBA" id="ARBA00022737"/>
    </source>
</evidence>
<evidence type="ECO:0000256" key="7">
    <source>
        <dbReference type="ARBA" id="ARBA00023015"/>
    </source>
</evidence>
<keyword evidence="7" id="KW-0805">Transcription regulation</keyword>
<feature type="domain" description="C2H2-type" evidence="12">
    <location>
        <begin position="320"/>
        <end position="348"/>
    </location>
</feature>
<comment type="caution">
    <text evidence="13">The sequence shown here is derived from an EMBL/GenBank/DDBJ whole genome shotgun (WGS) entry which is preliminary data.</text>
</comment>
<feature type="domain" description="C2H2-type" evidence="12">
    <location>
        <begin position="264"/>
        <end position="291"/>
    </location>
</feature>
<dbReference type="InterPro" id="IPR036236">
    <property type="entry name" value="Znf_C2H2_sf"/>
</dbReference>
<gene>
    <name evidence="13" type="ORF">OBRU01_19811</name>
</gene>
<dbReference type="GO" id="GO:0008270">
    <property type="term" value="F:zinc ion binding"/>
    <property type="evidence" value="ECO:0007669"/>
    <property type="project" value="UniProtKB-KW"/>
</dbReference>
<keyword evidence="8" id="KW-0238">DNA-binding</keyword>
<dbReference type="Proteomes" id="UP000037510">
    <property type="component" value="Unassembled WGS sequence"/>
</dbReference>
<dbReference type="InterPro" id="IPR013087">
    <property type="entry name" value="Znf_C2H2_type"/>
</dbReference>